<evidence type="ECO:0000313" key="1">
    <source>
        <dbReference type="EMBL" id="PDH41721.1"/>
    </source>
</evidence>
<dbReference type="Gene3D" id="3.10.129.10">
    <property type="entry name" value="Hotdog Thioesterase"/>
    <property type="match status" value="1"/>
</dbReference>
<accession>A0A2A5WZ75</accession>
<sequence>MVPVHTAVAHPWLCDIMGHMTTRHYTAIFDDASYLFFYRVFGWSGSDARNDNVGWADVRHEVDYADEVPAGDLLEVRASFQRIGGKSVTISYEMYNLSKSSVAATLTSTCVLFDTDARKAVTIGDEMRALAEPFLPDV</sequence>
<dbReference type="InterPro" id="IPR029069">
    <property type="entry name" value="HotDog_dom_sf"/>
</dbReference>
<dbReference type="EMBL" id="NTKD01000003">
    <property type="protein sequence ID" value="PDH41721.1"/>
    <property type="molecule type" value="Genomic_DNA"/>
</dbReference>
<proteinExistence type="predicted"/>
<reference evidence="1 2" key="1">
    <citation type="submission" date="2017-08" db="EMBL/GenBank/DDBJ databases">
        <title>Fine stratification of microbial communities through a metagenomic profile of the photic zone.</title>
        <authorList>
            <person name="Haro-Moreno J.M."/>
            <person name="Lopez-Perez M."/>
            <person name="De La Torre J."/>
            <person name="Picazo A."/>
            <person name="Camacho A."/>
            <person name="Rodriguez-Valera F."/>
        </authorList>
    </citation>
    <scope>NUCLEOTIDE SEQUENCE [LARGE SCALE GENOMIC DNA]</scope>
    <source>
        <strain evidence="1">MED-G24</strain>
    </source>
</reference>
<name>A0A2A5WZ75_9GAMM</name>
<organism evidence="1 2">
    <name type="scientific">OM182 bacterium MED-G24</name>
    <dbReference type="NCBI Taxonomy" id="1986255"/>
    <lineage>
        <taxon>Bacteria</taxon>
        <taxon>Pseudomonadati</taxon>
        <taxon>Pseudomonadota</taxon>
        <taxon>Gammaproteobacteria</taxon>
        <taxon>OMG group</taxon>
        <taxon>OM182 clade</taxon>
    </lineage>
</organism>
<dbReference type="SUPFAM" id="SSF54637">
    <property type="entry name" value="Thioesterase/thiol ester dehydrase-isomerase"/>
    <property type="match status" value="1"/>
</dbReference>
<protein>
    <recommendedName>
        <fullName evidence="3">Thioesterase</fullName>
    </recommendedName>
</protein>
<gene>
    <name evidence="1" type="ORF">CNE99_01410</name>
</gene>
<evidence type="ECO:0008006" key="3">
    <source>
        <dbReference type="Google" id="ProtNLM"/>
    </source>
</evidence>
<dbReference type="CDD" id="cd00586">
    <property type="entry name" value="4HBT"/>
    <property type="match status" value="1"/>
</dbReference>
<dbReference type="Pfam" id="PF13279">
    <property type="entry name" value="4HBT_2"/>
    <property type="match status" value="1"/>
</dbReference>
<dbReference type="AlphaFoldDB" id="A0A2A5WZ75"/>
<dbReference type="Proteomes" id="UP000219327">
    <property type="component" value="Unassembled WGS sequence"/>
</dbReference>
<comment type="caution">
    <text evidence="1">The sequence shown here is derived from an EMBL/GenBank/DDBJ whole genome shotgun (WGS) entry which is preliminary data.</text>
</comment>
<evidence type="ECO:0000313" key="2">
    <source>
        <dbReference type="Proteomes" id="UP000219327"/>
    </source>
</evidence>